<dbReference type="HOGENOM" id="CLU_679224_0_0_10"/>
<dbReference type="AlphaFoldDB" id="C6W0M0"/>
<dbReference type="KEGG" id="dfe:Dfer_2408"/>
<proteinExistence type="predicted"/>
<evidence type="ECO:0000313" key="1">
    <source>
        <dbReference type="EMBL" id="ACT93626.1"/>
    </source>
</evidence>
<gene>
    <name evidence="1" type="ordered locus">Dfer_2408</name>
</gene>
<organism evidence="1 2">
    <name type="scientific">Dyadobacter fermentans (strain ATCC 700827 / DSM 18053 / CIP 107007 / KCTC 52180 / NS114)</name>
    <dbReference type="NCBI Taxonomy" id="471854"/>
    <lineage>
        <taxon>Bacteria</taxon>
        <taxon>Pseudomonadati</taxon>
        <taxon>Bacteroidota</taxon>
        <taxon>Cytophagia</taxon>
        <taxon>Cytophagales</taxon>
        <taxon>Spirosomataceae</taxon>
        <taxon>Dyadobacter</taxon>
    </lineage>
</organism>
<protein>
    <submittedName>
        <fullName evidence="1">Uncharacterized protein</fullName>
    </submittedName>
</protein>
<dbReference type="Proteomes" id="UP000002011">
    <property type="component" value="Chromosome"/>
</dbReference>
<sequence>MNIFTVGQNPNLFIAEKITTFTNLTRNQWLTEEITFEALAPTLRFKLSGSTPGQSAGYVNFSIDKYPLECPLSSSQVNFTFPSSKYNVMFPSSTLDLSTVSINGGVPESAELVWKLGPNATDPSLSPEEASKVSVSNLDPANLKPYYAFFYAKDFNCYNVPVSQAELKFMHVSQQVPLKETNVAIACPDTTADLTLLEDNPAAQVRWYKNNTHSGLPVFDAKAAPPGDYYAFYYEFSAGTWSLKPGEVAAPKVSVVNAVAAGTPNLGPTLGINSLGFGPGAVRDFVVNIHNIAQQNSNCSVYFLVSKIPGYNIQYQTTAGQSDVDGGTANNNDKWTFSENAGFITVTSKTGMAAGEKSVIGFKISRNGGTTAGTTQTLNVIIPAAGGGGENVLDNNQVITAFTAN</sequence>
<evidence type="ECO:0000313" key="2">
    <source>
        <dbReference type="Proteomes" id="UP000002011"/>
    </source>
</evidence>
<keyword evidence="2" id="KW-1185">Reference proteome</keyword>
<reference evidence="1 2" key="1">
    <citation type="journal article" date="2009" name="Stand. Genomic Sci.">
        <title>Complete genome sequence of Dyadobacter fermentans type strain (NS114).</title>
        <authorList>
            <person name="Lang E."/>
            <person name="Lapidus A."/>
            <person name="Chertkov O."/>
            <person name="Brettin T."/>
            <person name="Detter J.C."/>
            <person name="Han C."/>
            <person name="Copeland A."/>
            <person name="Glavina Del Rio T."/>
            <person name="Nolan M."/>
            <person name="Chen F."/>
            <person name="Lucas S."/>
            <person name="Tice H."/>
            <person name="Cheng J.F."/>
            <person name="Land M."/>
            <person name="Hauser L."/>
            <person name="Chang Y.J."/>
            <person name="Jeffries C.D."/>
            <person name="Kopitz M."/>
            <person name="Bruce D."/>
            <person name="Goodwin L."/>
            <person name="Pitluck S."/>
            <person name="Ovchinnikova G."/>
            <person name="Pati A."/>
            <person name="Ivanova N."/>
            <person name="Mavrommatis K."/>
            <person name="Chen A."/>
            <person name="Palaniappan K."/>
            <person name="Chain P."/>
            <person name="Bristow J."/>
            <person name="Eisen J.A."/>
            <person name="Markowitz V."/>
            <person name="Hugenholtz P."/>
            <person name="Goker M."/>
            <person name="Rohde M."/>
            <person name="Kyrpides N.C."/>
            <person name="Klenk H.P."/>
        </authorList>
    </citation>
    <scope>NUCLEOTIDE SEQUENCE [LARGE SCALE GENOMIC DNA]</scope>
    <source>
        <strain evidence="2">ATCC 700827 / DSM 18053 / CIP 107007 / KCTC 52180 / NS114</strain>
    </source>
</reference>
<name>C6W0M0_DYAFD</name>
<accession>C6W0M0</accession>
<dbReference type="EMBL" id="CP001619">
    <property type="protein sequence ID" value="ACT93626.1"/>
    <property type="molecule type" value="Genomic_DNA"/>
</dbReference>